<dbReference type="EMBL" id="JBHSPR010000104">
    <property type="protein sequence ID" value="MFC6023704.1"/>
    <property type="molecule type" value="Genomic_DNA"/>
</dbReference>
<dbReference type="InterPro" id="IPR001242">
    <property type="entry name" value="Condensation_dom"/>
</dbReference>
<dbReference type="Gene3D" id="3.30.559.30">
    <property type="entry name" value="Nonribosomal peptide synthetase, condensation domain"/>
    <property type="match status" value="1"/>
</dbReference>
<evidence type="ECO:0000313" key="3">
    <source>
        <dbReference type="Proteomes" id="UP001596203"/>
    </source>
</evidence>
<dbReference type="PANTHER" id="PTHR45398:SF1">
    <property type="entry name" value="ENZYME, PUTATIVE (JCVI)-RELATED"/>
    <property type="match status" value="1"/>
</dbReference>
<keyword evidence="3" id="KW-1185">Reference proteome</keyword>
<dbReference type="PANTHER" id="PTHR45398">
    <property type="match status" value="1"/>
</dbReference>
<evidence type="ECO:0000259" key="1">
    <source>
        <dbReference type="Pfam" id="PF00668"/>
    </source>
</evidence>
<protein>
    <submittedName>
        <fullName evidence="2">Condensation domain-containing protein</fullName>
    </submittedName>
</protein>
<sequence>VLDDQLAYWRQRLTGVPTLELPTDRPRPAQRSSAGAVFDFQIPAEVVDGLRALSRDAGVSMFMTVFGAFNVLLGRYSGQEDIVVGTPIANRNRAEIEGLIGYFVNTLVLRTDLTGDPTFAELLSRLRTETLAAYAHQDVPFEQLVDELGVVRDRSRTPLFQVLFNYATGDGEDHTVEDASVPHPMPVKFDLAITLAEAGSGLVGSVQYSTVLFDDDRMVRLV</sequence>
<feature type="non-terminal residue" evidence="2">
    <location>
        <position position="1"/>
    </location>
</feature>
<dbReference type="CDD" id="cd19531">
    <property type="entry name" value="LCL_NRPS-like"/>
    <property type="match status" value="1"/>
</dbReference>
<proteinExistence type="predicted"/>
<organism evidence="2 3">
    <name type="scientific">Plantactinospora solaniradicis</name>
    <dbReference type="NCBI Taxonomy" id="1723736"/>
    <lineage>
        <taxon>Bacteria</taxon>
        <taxon>Bacillati</taxon>
        <taxon>Actinomycetota</taxon>
        <taxon>Actinomycetes</taxon>
        <taxon>Micromonosporales</taxon>
        <taxon>Micromonosporaceae</taxon>
        <taxon>Plantactinospora</taxon>
    </lineage>
</organism>
<dbReference type="Gene3D" id="3.30.559.10">
    <property type="entry name" value="Chloramphenicol acetyltransferase-like domain"/>
    <property type="match status" value="1"/>
</dbReference>
<feature type="domain" description="Condensation" evidence="1">
    <location>
        <begin position="4"/>
        <end position="220"/>
    </location>
</feature>
<dbReference type="SUPFAM" id="SSF52777">
    <property type="entry name" value="CoA-dependent acyltransferases"/>
    <property type="match status" value="1"/>
</dbReference>
<reference evidence="3" key="1">
    <citation type="journal article" date="2019" name="Int. J. Syst. Evol. Microbiol.">
        <title>The Global Catalogue of Microorganisms (GCM) 10K type strain sequencing project: providing services to taxonomists for standard genome sequencing and annotation.</title>
        <authorList>
            <consortium name="The Broad Institute Genomics Platform"/>
            <consortium name="The Broad Institute Genome Sequencing Center for Infectious Disease"/>
            <person name="Wu L."/>
            <person name="Ma J."/>
        </authorList>
    </citation>
    <scope>NUCLEOTIDE SEQUENCE [LARGE SCALE GENOMIC DNA]</scope>
    <source>
        <strain evidence="3">ZS-35-S2</strain>
    </source>
</reference>
<accession>A0ABW1KT11</accession>
<dbReference type="Proteomes" id="UP001596203">
    <property type="component" value="Unassembled WGS sequence"/>
</dbReference>
<dbReference type="InterPro" id="IPR023213">
    <property type="entry name" value="CAT-like_dom_sf"/>
</dbReference>
<comment type="caution">
    <text evidence="2">The sequence shown here is derived from an EMBL/GenBank/DDBJ whole genome shotgun (WGS) entry which is preliminary data.</text>
</comment>
<gene>
    <name evidence="2" type="ORF">ACFP2T_47070</name>
</gene>
<dbReference type="RefSeq" id="WP_377434365.1">
    <property type="nucleotide sequence ID" value="NZ_JBHSPR010000104.1"/>
</dbReference>
<dbReference type="Pfam" id="PF00668">
    <property type="entry name" value="Condensation"/>
    <property type="match status" value="1"/>
</dbReference>
<name>A0ABW1KT11_9ACTN</name>
<evidence type="ECO:0000313" key="2">
    <source>
        <dbReference type="EMBL" id="MFC6023704.1"/>
    </source>
</evidence>
<feature type="non-terminal residue" evidence="2">
    <location>
        <position position="222"/>
    </location>
</feature>